<dbReference type="PANTHER" id="PTHR48079">
    <property type="entry name" value="PROTEIN YEEZ"/>
    <property type="match status" value="1"/>
</dbReference>
<dbReference type="HOGENOM" id="CLU_007383_12_3_5"/>
<proteinExistence type="predicted"/>
<dbReference type="Proteomes" id="UP000000245">
    <property type="component" value="Plasmid pACRY02"/>
</dbReference>
<organism evidence="2 3">
    <name type="scientific">Acidiphilium cryptum (strain JF-5)</name>
    <dbReference type="NCBI Taxonomy" id="349163"/>
    <lineage>
        <taxon>Bacteria</taxon>
        <taxon>Pseudomonadati</taxon>
        <taxon>Pseudomonadota</taxon>
        <taxon>Alphaproteobacteria</taxon>
        <taxon>Acetobacterales</taxon>
        <taxon>Acidocellaceae</taxon>
        <taxon>Acidiphilium</taxon>
    </lineage>
</organism>
<dbReference type="SUPFAM" id="SSF51735">
    <property type="entry name" value="NAD(P)-binding Rossmann-fold domains"/>
    <property type="match status" value="1"/>
</dbReference>
<dbReference type="PANTHER" id="PTHR48079:SF9">
    <property type="entry name" value="PUTATIVE-RELATED"/>
    <property type="match status" value="1"/>
</dbReference>
<feature type="domain" description="NAD-dependent epimerase/dehydratase" evidence="1">
    <location>
        <begin position="3"/>
        <end position="214"/>
    </location>
</feature>
<dbReference type="GO" id="GO:0004029">
    <property type="term" value="F:aldehyde dehydrogenase (NAD+) activity"/>
    <property type="evidence" value="ECO:0007669"/>
    <property type="project" value="TreeGrafter"/>
</dbReference>
<sequence>MHVFVTGATGFIGAAVAADLLAAGHSVTGLARSAEKAKALAETGAEVLMGNVNDLDLLARTCGKIDAVAHLAFNHDFTRFKENCEDDRKVIHAMGQTLVGTGKPMVVTSGIPAAPGRASVETDSHPGSDVMPRAASEEAAHEALAAGANMGIIRLPQVHDTAHFGLITFFAQVARQKGFVGYAGDGSNLWPATHVSDAARVYRLALERAAPGAVYHAAAEAGVPAIEVSEALAKGMGLPVRALDDAEVEGYFGPLTHFSRFNILASSDWTREVLGWQPTGPGLLEDLRRIEDFA</sequence>
<evidence type="ECO:0000259" key="1">
    <source>
        <dbReference type="Pfam" id="PF01370"/>
    </source>
</evidence>
<accession>A5FTV3</accession>
<keyword evidence="3" id="KW-1185">Reference proteome</keyword>
<dbReference type="InterPro" id="IPR051783">
    <property type="entry name" value="NAD(P)-dependent_oxidoreduct"/>
</dbReference>
<dbReference type="Gene3D" id="3.40.50.720">
    <property type="entry name" value="NAD(P)-binding Rossmann-like Domain"/>
    <property type="match status" value="1"/>
</dbReference>
<evidence type="ECO:0000313" key="2">
    <source>
        <dbReference type="EMBL" id="ABQ29035.1"/>
    </source>
</evidence>
<dbReference type="InterPro" id="IPR036291">
    <property type="entry name" value="NAD(P)-bd_dom_sf"/>
</dbReference>
<gene>
    <name evidence="2" type="ordered locus">Acry_3430</name>
</gene>
<dbReference type="RefSeq" id="WP_011930619.1">
    <property type="nucleotide sequence ID" value="NC_009468.1"/>
</dbReference>
<geneLocation type="plasmid" evidence="2 3">
    <name>pACRY02</name>
</geneLocation>
<dbReference type="AlphaFoldDB" id="A5FTV3"/>
<reference evidence="2 3" key="1">
    <citation type="submission" date="2007-05" db="EMBL/GenBank/DDBJ databases">
        <title>Complete sequence of plasmid2 pACRY02 of Acidiphilium cryptum JF-5.</title>
        <authorList>
            <consortium name="US DOE Joint Genome Institute"/>
            <person name="Copeland A."/>
            <person name="Lucas S."/>
            <person name="Lapidus A."/>
            <person name="Barry K."/>
            <person name="Detter J.C."/>
            <person name="Glavina del Rio T."/>
            <person name="Hammon N."/>
            <person name="Israni S."/>
            <person name="Dalin E."/>
            <person name="Tice H."/>
            <person name="Pitluck S."/>
            <person name="Sims D."/>
            <person name="Brettin T."/>
            <person name="Bruce D."/>
            <person name="Han C."/>
            <person name="Schmutz J."/>
            <person name="Larimer F."/>
            <person name="Land M."/>
            <person name="Hauser L."/>
            <person name="Kyrpides N."/>
            <person name="Kim E."/>
            <person name="Magnuson T."/>
            <person name="Richardson P."/>
        </authorList>
    </citation>
    <scope>NUCLEOTIDE SEQUENCE [LARGE SCALE GENOMIC DNA]</scope>
    <source>
        <strain evidence="3">JF-5</strain>
        <plasmid evidence="3">Plasmid pACRY02</plasmid>
    </source>
</reference>
<dbReference type="GO" id="GO:0005737">
    <property type="term" value="C:cytoplasm"/>
    <property type="evidence" value="ECO:0007669"/>
    <property type="project" value="TreeGrafter"/>
</dbReference>
<evidence type="ECO:0000313" key="3">
    <source>
        <dbReference type="Proteomes" id="UP000000245"/>
    </source>
</evidence>
<name>A5FTV3_ACICJ</name>
<dbReference type="InterPro" id="IPR001509">
    <property type="entry name" value="Epimerase_deHydtase"/>
</dbReference>
<dbReference type="Pfam" id="PF01370">
    <property type="entry name" value="Epimerase"/>
    <property type="match status" value="1"/>
</dbReference>
<protein>
    <submittedName>
        <fullName evidence="2">NAD-dependent epimerase/dehydratase</fullName>
    </submittedName>
</protein>
<keyword evidence="2" id="KW-0614">Plasmid</keyword>
<dbReference type="EMBL" id="CP000690">
    <property type="protein sequence ID" value="ABQ29035.1"/>
    <property type="molecule type" value="Genomic_DNA"/>
</dbReference>
<dbReference type="KEGG" id="acr:Acry_3430"/>